<dbReference type="SUPFAM" id="SSF52047">
    <property type="entry name" value="RNI-like"/>
    <property type="match status" value="2"/>
</dbReference>
<keyword evidence="5" id="KW-1003">Cell membrane</keyword>
<dbReference type="FunFam" id="3.80.10.10:FF:000041">
    <property type="entry name" value="LRR receptor-like serine/threonine-protein kinase ERECTA"/>
    <property type="match status" value="1"/>
</dbReference>
<keyword evidence="17 23" id="KW-0472">Membrane</keyword>
<evidence type="ECO:0000256" key="14">
    <source>
        <dbReference type="ARBA" id="ARBA00022777"/>
    </source>
</evidence>
<comment type="catalytic activity">
    <reaction evidence="20">
        <text>L-threonyl-[protein] + ATP = O-phospho-L-threonyl-[protein] + ADP + H(+)</text>
        <dbReference type="Rhea" id="RHEA:46608"/>
        <dbReference type="Rhea" id="RHEA-COMP:11060"/>
        <dbReference type="Rhea" id="RHEA-COMP:11605"/>
        <dbReference type="ChEBI" id="CHEBI:15378"/>
        <dbReference type="ChEBI" id="CHEBI:30013"/>
        <dbReference type="ChEBI" id="CHEBI:30616"/>
        <dbReference type="ChEBI" id="CHEBI:61977"/>
        <dbReference type="ChEBI" id="CHEBI:456216"/>
        <dbReference type="EC" id="2.7.11.1"/>
    </reaction>
</comment>
<keyword evidence="8" id="KW-0433">Leucine-rich repeat</keyword>
<dbReference type="PANTHER" id="PTHR48052">
    <property type="entry name" value="UNNAMED PRODUCT"/>
    <property type="match status" value="1"/>
</dbReference>
<evidence type="ECO:0000256" key="6">
    <source>
        <dbReference type="ARBA" id="ARBA00022527"/>
    </source>
</evidence>
<keyword evidence="13 22" id="KW-0547">Nucleotide-binding</keyword>
<dbReference type="FunFam" id="3.80.10.10:FF:000275">
    <property type="entry name" value="Leucine-rich repeat receptor-like protein kinase"/>
    <property type="match status" value="1"/>
</dbReference>
<accession>A0AAV2EKB3</accession>
<keyword evidence="6" id="KW-0723">Serine/threonine-protein kinase</keyword>
<dbReference type="PRINTS" id="PR00019">
    <property type="entry name" value="LEURICHRPT"/>
</dbReference>
<evidence type="ECO:0000256" key="21">
    <source>
        <dbReference type="ARBA" id="ARBA00048679"/>
    </source>
</evidence>
<evidence type="ECO:0000256" key="10">
    <source>
        <dbReference type="ARBA" id="ARBA00022692"/>
    </source>
</evidence>
<dbReference type="InterPro" id="IPR013210">
    <property type="entry name" value="LRR_N_plant-typ"/>
</dbReference>
<evidence type="ECO:0000256" key="20">
    <source>
        <dbReference type="ARBA" id="ARBA00047899"/>
    </source>
</evidence>
<keyword evidence="16 23" id="KW-1133">Transmembrane helix</keyword>
<dbReference type="EMBL" id="OZ034817">
    <property type="protein sequence ID" value="CAL1385925.1"/>
    <property type="molecule type" value="Genomic_DNA"/>
</dbReference>
<dbReference type="InterPro" id="IPR000719">
    <property type="entry name" value="Prot_kinase_dom"/>
</dbReference>
<dbReference type="Gene3D" id="3.30.200.20">
    <property type="entry name" value="Phosphorylase Kinase, domain 1"/>
    <property type="match status" value="1"/>
</dbReference>
<keyword evidence="9" id="KW-0808">Transferase</keyword>
<dbReference type="Proteomes" id="UP001497516">
    <property type="component" value="Chromosome 4"/>
</dbReference>
<feature type="transmembrane region" description="Helical" evidence="23">
    <location>
        <begin position="772"/>
        <end position="796"/>
    </location>
</feature>
<evidence type="ECO:0000256" key="13">
    <source>
        <dbReference type="ARBA" id="ARBA00022741"/>
    </source>
</evidence>
<evidence type="ECO:0000313" key="26">
    <source>
        <dbReference type="Proteomes" id="UP001497516"/>
    </source>
</evidence>
<evidence type="ECO:0000256" key="7">
    <source>
        <dbReference type="ARBA" id="ARBA00022553"/>
    </source>
</evidence>
<evidence type="ECO:0000259" key="24">
    <source>
        <dbReference type="PROSITE" id="PS50011"/>
    </source>
</evidence>
<comment type="subcellular location">
    <subcellularLocation>
        <location evidence="1">Cell membrane</location>
        <topology evidence="1">Single-pass type I membrane protein</topology>
    </subcellularLocation>
</comment>
<evidence type="ECO:0000256" key="17">
    <source>
        <dbReference type="ARBA" id="ARBA00023136"/>
    </source>
</evidence>
<dbReference type="Gene3D" id="1.10.510.10">
    <property type="entry name" value="Transferase(Phosphotransferase) domain 1"/>
    <property type="match status" value="1"/>
</dbReference>
<protein>
    <recommendedName>
        <fullName evidence="4">non-specific serine/threonine protein kinase</fullName>
        <ecNumber evidence="4">2.7.11.1</ecNumber>
    </recommendedName>
</protein>
<proteinExistence type="inferred from homology"/>
<feature type="domain" description="Protein kinase" evidence="24">
    <location>
        <begin position="826"/>
        <end position="1113"/>
    </location>
</feature>
<dbReference type="InterPro" id="IPR003591">
    <property type="entry name" value="Leu-rich_rpt_typical-subtyp"/>
</dbReference>
<evidence type="ECO:0000256" key="12">
    <source>
        <dbReference type="ARBA" id="ARBA00022737"/>
    </source>
</evidence>
<dbReference type="FunFam" id="3.80.10.10:FF:000619">
    <property type="entry name" value="Putative leucine-rich repeat receptor-like protein kinase family protein"/>
    <property type="match status" value="1"/>
</dbReference>
<dbReference type="FunFam" id="1.10.510.10:FF:000358">
    <property type="entry name" value="Putative leucine-rich repeat receptor-like serine/threonine-protein kinase"/>
    <property type="match status" value="1"/>
</dbReference>
<reference evidence="25 26" key="1">
    <citation type="submission" date="2024-04" db="EMBL/GenBank/DDBJ databases">
        <authorList>
            <person name="Fracassetti M."/>
        </authorList>
    </citation>
    <scope>NUCLEOTIDE SEQUENCE [LARGE SCALE GENOMIC DNA]</scope>
</reference>
<keyword evidence="19" id="KW-0325">Glycoprotein</keyword>
<evidence type="ECO:0000256" key="23">
    <source>
        <dbReference type="SAM" id="Phobius"/>
    </source>
</evidence>
<evidence type="ECO:0000256" key="4">
    <source>
        <dbReference type="ARBA" id="ARBA00012513"/>
    </source>
</evidence>
<dbReference type="GO" id="GO:0005524">
    <property type="term" value="F:ATP binding"/>
    <property type="evidence" value="ECO:0007669"/>
    <property type="project" value="UniProtKB-UniRule"/>
</dbReference>
<evidence type="ECO:0000256" key="16">
    <source>
        <dbReference type="ARBA" id="ARBA00022989"/>
    </source>
</evidence>
<keyword evidence="14" id="KW-0418">Kinase</keyword>
<dbReference type="SUPFAM" id="SSF56112">
    <property type="entry name" value="Protein kinase-like (PK-like)"/>
    <property type="match status" value="1"/>
</dbReference>
<evidence type="ECO:0000256" key="5">
    <source>
        <dbReference type="ARBA" id="ARBA00022475"/>
    </source>
</evidence>
<comment type="similarity">
    <text evidence="2">Belongs to the protein kinase superfamily. Ser/Thr protein kinase family.</text>
</comment>
<dbReference type="InterPro" id="IPR032675">
    <property type="entry name" value="LRR_dom_sf"/>
</dbReference>
<dbReference type="Pfam" id="PF00069">
    <property type="entry name" value="Pkinase"/>
    <property type="match status" value="1"/>
</dbReference>
<gene>
    <name evidence="25" type="ORF">LTRI10_LOCUS27023</name>
</gene>
<keyword evidence="15 22" id="KW-0067">ATP-binding</keyword>
<dbReference type="GO" id="GO:0004674">
    <property type="term" value="F:protein serine/threonine kinase activity"/>
    <property type="evidence" value="ECO:0007669"/>
    <property type="project" value="UniProtKB-KW"/>
</dbReference>
<dbReference type="FunFam" id="3.30.200.20:FF:000260">
    <property type="entry name" value="LRR receptor-like serine/threonine-protein kinase RPK2"/>
    <property type="match status" value="1"/>
</dbReference>
<evidence type="ECO:0000256" key="8">
    <source>
        <dbReference type="ARBA" id="ARBA00022614"/>
    </source>
</evidence>
<keyword evidence="10 23" id="KW-0812">Transmembrane</keyword>
<dbReference type="EC" id="2.7.11.1" evidence="4"/>
<dbReference type="InterPro" id="IPR011009">
    <property type="entry name" value="Kinase-like_dom_sf"/>
</dbReference>
<dbReference type="PROSITE" id="PS50011">
    <property type="entry name" value="PROTEIN_KINASE_DOM"/>
    <property type="match status" value="1"/>
</dbReference>
<sequence length="1134" mass="124371">MALELNSPASSCLLMLLCFWVFTGSLVSCLSYDGLALLSLFNRWEASSVPRPVVSTWNASDQTPCSWVGVECHNFTRRVVYLNLTGYSISGELGPEIGGLSRLATLDLSYNNFSGEIPWLLGNCAGLEYLDLSNNGFTGRIPGSFRNLRRVKTLSLFTNSLSGEIPESLFQNTPLLQYGYLHENAFNGSVPGSVGELNEIVELWLYGNSFTGSIPDSIGNCRKLQTLYLQDNQLTGSLPGSLGSLRELVNFYVSHNSLEGRIPSGFGNLKSLSFLDLSYNPFSGGIPEDLGNCSSLNTLAIVHSNLTGNIPSSLGLLQNLSSLDLSENQLYGKIPRELGNCKSLTSLKLYSNKLEGGIPGEIGLLPQLSDLELFNNNLSGEIPITIWKNPSLEFLLVYQNRLYGELPVEMTELKQLKNLSLYENQFSGVIPQSLGINSSLLQLDFTSNQFTGEIPPNLCFGKQLRALNMGKNQLKGSVPSDVGQCSTLWRMILSENHLSGPLPEFAENSSLSHVDISRNDINGSLPWSLRHCGNLTFLNLSMNKLTGSIPREIGDLVKLDTLDLSHNQLEGSLPSELSNCYQLEKLDVGFNSLTGSIPTGFRNWTKLATLVLSENRFTGGIPSFLSSLGELEELDLGGNSLGGEIPSSLGSLQSLRYGLNLSSNGLTGLIPLSLGKLNMLEQLDIANNKLTGSLEPLENIRTLLLINVSYNLLTGPIPETLSRFLISSPSAFLGNPSLCIDCHRNQTDGVCTSNTGIKPCQSKKRGHSILEVAAISLATIIVVLSLLGLCCLFIVWRPKRCHEIVAAGLEGPPSLLNKVMEATEDLNEKHVIGRGGHGTVYKVPMEDGEIFAVKKVNFAGQRGGSRSMMREIKTIGKIRHRNLIKLEDFWLRKEYGLLLYCYMENGSLYDVLHGNFEETIEWDVRFRIALGTAHALEYLHYDCNPPIVHCDIKPQNILLDSDMEPHISDFGIAKLLDQSSGSSTQSMMVDGTVGYIAPEMAFATSKSKASDVYSYGVVLLELITGKKAVDRSFPEGIDIVTWVRSTWDADPDQDVKSIADPRLADADQELFLDSSAMERIERVIMVALRCTEKEPNKRPTMRDVVKELLGPNVPLTKPMQVAADIACSSDFTKQ</sequence>
<evidence type="ECO:0000256" key="18">
    <source>
        <dbReference type="ARBA" id="ARBA00023170"/>
    </source>
</evidence>
<dbReference type="GO" id="GO:0005886">
    <property type="term" value="C:plasma membrane"/>
    <property type="evidence" value="ECO:0007669"/>
    <property type="project" value="UniProtKB-SubCell"/>
</dbReference>
<dbReference type="PROSITE" id="PS00107">
    <property type="entry name" value="PROTEIN_KINASE_ATP"/>
    <property type="match status" value="1"/>
</dbReference>
<keyword evidence="26" id="KW-1185">Reference proteome</keyword>
<feature type="binding site" evidence="22">
    <location>
        <position position="855"/>
    </location>
    <ligand>
        <name>ATP</name>
        <dbReference type="ChEBI" id="CHEBI:30616"/>
    </ligand>
</feature>
<dbReference type="FunFam" id="3.80.10.10:FF:000784">
    <property type="entry name" value="leucine-rich repeat receptor protein kinase EMS1"/>
    <property type="match status" value="1"/>
</dbReference>
<dbReference type="Gene3D" id="3.80.10.10">
    <property type="entry name" value="Ribonuclease Inhibitor"/>
    <property type="match status" value="3"/>
</dbReference>
<evidence type="ECO:0000256" key="3">
    <source>
        <dbReference type="ARBA" id="ARBA00009592"/>
    </source>
</evidence>
<keyword evidence="7" id="KW-0597">Phosphoprotein</keyword>
<dbReference type="GO" id="GO:0006950">
    <property type="term" value="P:response to stress"/>
    <property type="evidence" value="ECO:0007669"/>
    <property type="project" value="UniProtKB-ARBA"/>
</dbReference>
<dbReference type="Pfam" id="PF08263">
    <property type="entry name" value="LRRNT_2"/>
    <property type="match status" value="1"/>
</dbReference>
<evidence type="ECO:0000256" key="22">
    <source>
        <dbReference type="PROSITE-ProRule" id="PRU10141"/>
    </source>
</evidence>
<evidence type="ECO:0000256" key="11">
    <source>
        <dbReference type="ARBA" id="ARBA00022729"/>
    </source>
</evidence>
<evidence type="ECO:0000256" key="15">
    <source>
        <dbReference type="ARBA" id="ARBA00022840"/>
    </source>
</evidence>
<dbReference type="SMART" id="SM00369">
    <property type="entry name" value="LRR_TYP"/>
    <property type="match status" value="10"/>
</dbReference>
<evidence type="ECO:0000256" key="2">
    <source>
        <dbReference type="ARBA" id="ARBA00008684"/>
    </source>
</evidence>
<evidence type="ECO:0000256" key="19">
    <source>
        <dbReference type="ARBA" id="ARBA00023180"/>
    </source>
</evidence>
<comment type="similarity">
    <text evidence="3">Belongs to the RLP family.</text>
</comment>
<dbReference type="InterPro" id="IPR001611">
    <property type="entry name" value="Leu-rich_rpt"/>
</dbReference>
<dbReference type="Pfam" id="PF00560">
    <property type="entry name" value="LRR_1"/>
    <property type="match status" value="4"/>
</dbReference>
<dbReference type="InterPro" id="IPR017441">
    <property type="entry name" value="Protein_kinase_ATP_BS"/>
</dbReference>
<comment type="catalytic activity">
    <reaction evidence="21">
        <text>L-seryl-[protein] + ATP = O-phospho-L-seryl-[protein] + ADP + H(+)</text>
        <dbReference type="Rhea" id="RHEA:17989"/>
        <dbReference type="Rhea" id="RHEA-COMP:9863"/>
        <dbReference type="Rhea" id="RHEA-COMP:11604"/>
        <dbReference type="ChEBI" id="CHEBI:15378"/>
        <dbReference type="ChEBI" id="CHEBI:29999"/>
        <dbReference type="ChEBI" id="CHEBI:30616"/>
        <dbReference type="ChEBI" id="CHEBI:83421"/>
        <dbReference type="ChEBI" id="CHEBI:456216"/>
        <dbReference type="EC" id="2.7.11.1"/>
    </reaction>
</comment>
<keyword evidence="18" id="KW-0675">Receptor</keyword>
<dbReference type="AlphaFoldDB" id="A0AAV2EKB3"/>
<evidence type="ECO:0000256" key="9">
    <source>
        <dbReference type="ARBA" id="ARBA00022679"/>
    </source>
</evidence>
<evidence type="ECO:0000256" key="1">
    <source>
        <dbReference type="ARBA" id="ARBA00004251"/>
    </source>
</evidence>
<dbReference type="PROSITE" id="PS51450">
    <property type="entry name" value="LRR"/>
    <property type="match status" value="1"/>
</dbReference>
<dbReference type="PANTHER" id="PTHR48052:SF60">
    <property type="entry name" value="RECEPTOR-LIKE PROTEIN KINASE"/>
    <property type="match status" value="1"/>
</dbReference>
<keyword evidence="11" id="KW-0732">Signal</keyword>
<dbReference type="Pfam" id="PF13855">
    <property type="entry name" value="LRR_8"/>
    <property type="match status" value="4"/>
</dbReference>
<evidence type="ECO:0000313" key="25">
    <source>
        <dbReference type="EMBL" id="CAL1385925.1"/>
    </source>
</evidence>
<name>A0AAV2EKB3_9ROSI</name>
<dbReference type="PROSITE" id="PS00108">
    <property type="entry name" value="PROTEIN_KINASE_ST"/>
    <property type="match status" value="1"/>
</dbReference>
<dbReference type="SMART" id="SM00220">
    <property type="entry name" value="S_TKc"/>
    <property type="match status" value="1"/>
</dbReference>
<organism evidence="25 26">
    <name type="scientific">Linum trigynum</name>
    <dbReference type="NCBI Taxonomy" id="586398"/>
    <lineage>
        <taxon>Eukaryota</taxon>
        <taxon>Viridiplantae</taxon>
        <taxon>Streptophyta</taxon>
        <taxon>Embryophyta</taxon>
        <taxon>Tracheophyta</taxon>
        <taxon>Spermatophyta</taxon>
        <taxon>Magnoliopsida</taxon>
        <taxon>eudicotyledons</taxon>
        <taxon>Gunneridae</taxon>
        <taxon>Pentapetalae</taxon>
        <taxon>rosids</taxon>
        <taxon>fabids</taxon>
        <taxon>Malpighiales</taxon>
        <taxon>Linaceae</taxon>
        <taxon>Linum</taxon>
    </lineage>
</organism>
<dbReference type="InterPro" id="IPR008271">
    <property type="entry name" value="Ser/Thr_kinase_AS"/>
</dbReference>
<keyword evidence="12" id="KW-0677">Repeat</keyword>